<feature type="transmembrane region" description="Helical" evidence="1">
    <location>
        <begin position="24"/>
        <end position="43"/>
    </location>
</feature>
<organism evidence="2">
    <name type="scientific">marine sediment metagenome</name>
    <dbReference type="NCBI Taxonomy" id="412755"/>
    <lineage>
        <taxon>unclassified sequences</taxon>
        <taxon>metagenomes</taxon>
        <taxon>ecological metagenomes</taxon>
    </lineage>
</organism>
<comment type="caution">
    <text evidence="2">The sequence shown here is derived from an EMBL/GenBank/DDBJ whole genome shotgun (WGS) entry which is preliminary data.</text>
</comment>
<evidence type="ECO:0000256" key="1">
    <source>
        <dbReference type="SAM" id="Phobius"/>
    </source>
</evidence>
<accession>X0ZKB0</accession>
<dbReference type="EMBL" id="BART01008976">
    <property type="protein sequence ID" value="GAG60793.1"/>
    <property type="molecule type" value="Genomic_DNA"/>
</dbReference>
<keyword evidence="1" id="KW-0812">Transmembrane</keyword>
<dbReference type="AlphaFoldDB" id="X0ZKB0"/>
<sequence>MQIGELFLWDEFPYPKDGNPKPRLFIFLGKSSIFFPPIIYYIATFTSQTKYYELHGKREKNTIVKFKQGEFNLDSESVIDLDDDIYDFITENEFDNNENIRVICKISNEKLKLIYEKLLITGISKQIKIDIHYCLNSIGVIGLRRPK</sequence>
<name>X0ZKB0_9ZZZZ</name>
<protein>
    <submittedName>
        <fullName evidence="2">Uncharacterized protein</fullName>
    </submittedName>
</protein>
<keyword evidence="1" id="KW-1133">Transmembrane helix</keyword>
<proteinExistence type="predicted"/>
<reference evidence="2" key="1">
    <citation type="journal article" date="2014" name="Front. Microbiol.">
        <title>High frequency of phylogenetically diverse reductive dehalogenase-homologous genes in deep subseafloor sedimentary metagenomes.</title>
        <authorList>
            <person name="Kawai M."/>
            <person name="Futagami T."/>
            <person name="Toyoda A."/>
            <person name="Takaki Y."/>
            <person name="Nishi S."/>
            <person name="Hori S."/>
            <person name="Arai W."/>
            <person name="Tsubouchi T."/>
            <person name="Morono Y."/>
            <person name="Uchiyama I."/>
            <person name="Ito T."/>
            <person name="Fujiyama A."/>
            <person name="Inagaki F."/>
            <person name="Takami H."/>
        </authorList>
    </citation>
    <scope>NUCLEOTIDE SEQUENCE</scope>
    <source>
        <strain evidence="2">Expedition CK06-06</strain>
    </source>
</reference>
<gene>
    <name evidence="2" type="ORF">S01H4_20030</name>
</gene>
<keyword evidence="1" id="KW-0472">Membrane</keyword>
<evidence type="ECO:0000313" key="2">
    <source>
        <dbReference type="EMBL" id="GAG60793.1"/>
    </source>
</evidence>